<dbReference type="GO" id="GO:0006524">
    <property type="term" value="P:alanine catabolic process"/>
    <property type="evidence" value="ECO:0007669"/>
    <property type="project" value="TreeGrafter"/>
</dbReference>
<keyword evidence="2" id="KW-0560">Oxidoreductase</keyword>
<dbReference type="Pfam" id="PF01262">
    <property type="entry name" value="AlaDh_PNT_C"/>
    <property type="match status" value="1"/>
</dbReference>
<dbReference type="EC" id="1.4.1.1" evidence="2"/>
<reference evidence="2 3" key="1">
    <citation type="journal article" date="2012" name="ISME J.">
        <title>Nitrification expanded: discovery, physiology and genomics of a nitrite-oxidizing bacterium from the phylum Chloroflexi.</title>
        <authorList>
            <person name="Sorokin D.Y."/>
            <person name="Lucker S."/>
            <person name="Vejmelkova D."/>
            <person name="Kostrikina N.A."/>
            <person name="Kleerebezem R."/>
            <person name="Rijpstra W.I."/>
            <person name="Damste J.S."/>
            <person name="Le Paslier D."/>
            <person name="Muyzer G."/>
            <person name="Wagner M."/>
            <person name="van Loosdrecht M.C."/>
            <person name="Daims H."/>
        </authorList>
    </citation>
    <scope>NUCLEOTIDE SEQUENCE [LARGE SCALE GENOMIC DNA]</scope>
    <source>
        <strain evidence="3">none</strain>
    </source>
</reference>
<dbReference type="PANTHER" id="PTHR42795">
    <property type="entry name" value="ALANINE DEHYDROGENASE"/>
    <property type="match status" value="1"/>
</dbReference>
<dbReference type="PANTHER" id="PTHR42795:SF1">
    <property type="entry name" value="ALANINE DEHYDROGENASE"/>
    <property type="match status" value="1"/>
</dbReference>
<feature type="domain" description="Alanine dehydrogenase/pyridine nucleotide transhydrogenase NAD(H)-binding" evidence="1">
    <location>
        <begin position="2"/>
        <end position="66"/>
    </location>
</feature>
<dbReference type="SUPFAM" id="SSF52283">
    <property type="entry name" value="Formate/glycerate dehydrogenase catalytic domain-like"/>
    <property type="match status" value="1"/>
</dbReference>
<dbReference type="AlphaFoldDB" id="I4EMH1"/>
<dbReference type="InterPro" id="IPR007698">
    <property type="entry name" value="AlaDH/PNT_NAD(H)-bd"/>
</dbReference>
<name>I4EMH1_9BACT</name>
<comment type="caution">
    <text evidence="2">The sequence shown here is derived from an EMBL/GenBank/DDBJ whole genome shotgun (WGS) entry which is preliminary data.</text>
</comment>
<dbReference type="Proteomes" id="UP000004221">
    <property type="component" value="Unassembled WGS sequence"/>
</dbReference>
<evidence type="ECO:0000313" key="3">
    <source>
        <dbReference type="Proteomes" id="UP000004221"/>
    </source>
</evidence>
<evidence type="ECO:0000259" key="1">
    <source>
        <dbReference type="Pfam" id="PF01262"/>
    </source>
</evidence>
<gene>
    <name evidence="2" type="ORF">NITHO_6020003</name>
</gene>
<dbReference type="GO" id="GO:0005886">
    <property type="term" value="C:plasma membrane"/>
    <property type="evidence" value="ECO:0007669"/>
    <property type="project" value="TreeGrafter"/>
</dbReference>
<protein>
    <submittedName>
        <fullName evidence="2">Alanine dehydrogenase</fullName>
        <ecNumber evidence="2">1.4.1.1</ecNumber>
    </submittedName>
</protein>
<evidence type="ECO:0000313" key="2">
    <source>
        <dbReference type="EMBL" id="CCF85884.1"/>
    </source>
</evidence>
<keyword evidence="3" id="KW-1185">Reference proteome</keyword>
<dbReference type="EMBL" id="CAGS01000560">
    <property type="protein sequence ID" value="CCF85884.1"/>
    <property type="molecule type" value="Genomic_DNA"/>
</dbReference>
<dbReference type="Gene3D" id="3.40.50.720">
    <property type="entry name" value="NAD(P)-binding Rossmann-like Domain"/>
    <property type="match status" value="1"/>
</dbReference>
<accession>I4EMH1</accession>
<sequence>MYTEFGVIHYCVTNIPAAVPRTSTFALSDAVLPFGIELADLGFAQAVSRDQALAQGVNMFNGEITYRAVADALDLPYTPLADLL</sequence>
<dbReference type="GO" id="GO:0000286">
    <property type="term" value="F:alanine dehydrogenase activity"/>
    <property type="evidence" value="ECO:0007669"/>
    <property type="project" value="UniProtKB-EC"/>
</dbReference>
<proteinExistence type="predicted"/>
<organism evidence="2 3">
    <name type="scientific">Nitrolancea hollandica Lb</name>
    <dbReference type="NCBI Taxonomy" id="1129897"/>
    <lineage>
        <taxon>Bacteria</taxon>
        <taxon>Pseudomonadati</taxon>
        <taxon>Thermomicrobiota</taxon>
        <taxon>Thermomicrobia</taxon>
        <taxon>Sphaerobacterales</taxon>
        <taxon>Sphaerobacterineae</taxon>
        <taxon>Sphaerobacteraceae</taxon>
        <taxon>Nitrolancea</taxon>
    </lineage>
</organism>